<feature type="region of interest" description="Disordered" evidence="1">
    <location>
        <begin position="1"/>
        <end position="37"/>
    </location>
</feature>
<feature type="compositionally biased region" description="Polar residues" evidence="1">
    <location>
        <begin position="1221"/>
        <end position="1238"/>
    </location>
</feature>
<evidence type="ECO:0000256" key="1">
    <source>
        <dbReference type="SAM" id="MobiDB-lite"/>
    </source>
</evidence>
<evidence type="ECO:0000313" key="3">
    <source>
        <dbReference type="Proteomes" id="UP000053593"/>
    </source>
</evidence>
<organism evidence="2 3">
    <name type="scientific">Collybiopsis luxurians FD-317 M1</name>
    <dbReference type="NCBI Taxonomy" id="944289"/>
    <lineage>
        <taxon>Eukaryota</taxon>
        <taxon>Fungi</taxon>
        <taxon>Dikarya</taxon>
        <taxon>Basidiomycota</taxon>
        <taxon>Agaricomycotina</taxon>
        <taxon>Agaricomycetes</taxon>
        <taxon>Agaricomycetidae</taxon>
        <taxon>Agaricales</taxon>
        <taxon>Marasmiineae</taxon>
        <taxon>Omphalotaceae</taxon>
        <taxon>Collybiopsis</taxon>
        <taxon>Collybiopsis luxurians</taxon>
    </lineage>
</organism>
<sequence length="1362" mass="155102">MPKDSDSKAALTGARNAHQHSAGLDKEQPGRTKGSDRFEDILEASRTTISKTQEAAPGTYEAMQLLQPELDKLHRQSEFLMDALSGLQQIHPFVAVAVIAFRTAIKLENARRENDRRILAVRISMNDLFSVILLIKDIPRGQKGQDGLSIEGRLNERIKKIAADIKDCSKVCDTFQNQGKIVKFFKSLDWEKRFENFIARFKQHRDDLQNDLDLDTSIQVTDIRDTLVDVSKSIKATDNNTSMGLLLQLLRSPEERELQRFIISKGGAEEFLSNDNLMQELIKKSGDSESKTSSRKGQTELVQEIKREMSKTVAELISGNLERFLDKFEAQQELLHDYMDASVRKEGEKTRVALEDGPHNRIIDPDLRQIWKDMGWKSTVKARPMVMALREFYSERRKDIRSRALTSISIIVSGDDSASHQVEEIKKVLGGASQMPGEEEEDNKQDDWAIEYITISRIQPLLEAIDDDSSTLISVAEVNNFTTARPKDWSLVQWMAFWTAGFPLTLKYYYTRIQILMWHIEQRAQLAHQVNKQLIKIFVTSFHITIGTDRLLSGVYDAVNDINDDYELFQRFKDYIESKEKRMQKTLHTLKYRIDAENTLRLVTGPGRLDKHIMPLLYLLFIRVYQVVDCAMKVAIDPREVFNVMGSFEVIYNAILSRIESLKAICKLQNLNLGEHLQRTSYGVFYYVQFQEDLPKSRYWTAIYANQLNPSFVDTFEDSGHTIPVEQVSDPSFADIDAINAIPPGQIFYSSSNIADSLVAEALNESDDLAEAINESDDLANPPLPSDNSPAVALSIWCGFYSFSTGYQAFHSKNPIGIIHLPLPEGDGCISGSGADGIGEYFVKGQLDGDSITFNMEYTSGQDATFRVEGKLNPERDRIDCEWGPCDRTDDLTKHLYHSSGRLQLLLAPLSIHRFVKVDADLATSSPRQRWHLAVSTIITLQRIRKRKMTSWIYMKNRRQIRRRFLQLFPKLIELISPSVIWRASNRLTTEEEEELITLFSYLSRQEFRYYRSLDACLRRRVVVHWNHFCDWPYHGNVIVGTRFVCLDCLRFHPVNGENSDTVDLCSQCVDQSVDRITDNMHHIQSHDMLQLRYCCSFRREGPLLKAALQIAKQLCGEDAKDTVPRICYECQSTLKRPYWYCLTCPDNRCICMACKCQFDSNYSAILNLNLFNANDTPENIIVASRNDTEDKDDTNSANEASGKEDMISEKFRDEEEVEETSGQSTKDTGSENTNQTEPRPEGAADTDGSDGAGAVQQNAKQQSVEHVYGHTLLLCRAVEESPPEDGGVVKPSVDEQLKDLGERLESFESIESRITKRSGLAEIRERLESLESMESRIMERMELMMGRLSELSSTGNANGHA</sequence>
<gene>
    <name evidence="2" type="ORF">GYMLUDRAFT_43033</name>
</gene>
<dbReference type="OrthoDB" id="2122982at2759"/>
<proteinExistence type="predicted"/>
<reference evidence="2 3" key="1">
    <citation type="submission" date="2014-04" db="EMBL/GenBank/DDBJ databases">
        <title>Evolutionary Origins and Diversification of the Mycorrhizal Mutualists.</title>
        <authorList>
            <consortium name="DOE Joint Genome Institute"/>
            <consortium name="Mycorrhizal Genomics Consortium"/>
            <person name="Kohler A."/>
            <person name="Kuo A."/>
            <person name="Nagy L.G."/>
            <person name="Floudas D."/>
            <person name="Copeland A."/>
            <person name="Barry K.W."/>
            <person name="Cichocki N."/>
            <person name="Veneault-Fourrey C."/>
            <person name="LaButti K."/>
            <person name="Lindquist E.A."/>
            <person name="Lipzen A."/>
            <person name="Lundell T."/>
            <person name="Morin E."/>
            <person name="Murat C."/>
            <person name="Riley R."/>
            <person name="Ohm R."/>
            <person name="Sun H."/>
            <person name="Tunlid A."/>
            <person name="Henrissat B."/>
            <person name="Grigoriev I.V."/>
            <person name="Hibbett D.S."/>
            <person name="Martin F."/>
        </authorList>
    </citation>
    <scope>NUCLEOTIDE SEQUENCE [LARGE SCALE GENOMIC DNA]</scope>
    <source>
        <strain evidence="2 3">FD-317 M1</strain>
    </source>
</reference>
<dbReference type="EMBL" id="KN834771">
    <property type="protein sequence ID" value="KIK61460.1"/>
    <property type="molecule type" value="Genomic_DNA"/>
</dbReference>
<feature type="compositionally biased region" description="Basic and acidic residues" evidence="1">
    <location>
        <begin position="23"/>
        <end position="37"/>
    </location>
</feature>
<protein>
    <submittedName>
        <fullName evidence="2">Uncharacterized protein</fullName>
    </submittedName>
</protein>
<feature type="compositionally biased region" description="Basic and acidic residues" evidence="1">
    <location>
        <begin position="1202"/>
        <end position="1214"/>
    </location>
</feature>
<evidence type="ECO:0000313" key="2">
    <source>
        <dbReference type="EMBL" id="KIK61460.1"/>
    </source>
</evidence>
<keyword evidence="3" id="KW-1185">Reference proteome</keyword>
<feature type="region of interest" description="Disordered" evidence="1">
    <location>
        <begin position="1184"/>
        <end position="1264"/>
    </location>
</feature>
<dbReference type="HOGENOM" id="CLU_004050_1_0_1"/>
<name>A0A0D0BCQ5_9AGAR</name>
<accession>A0A0D0BCQ5</accession>
<dbReference type="Proteomes" id="UP000053593">
    <property type="component" value="Unassembled WGS sequence"/>
</dbReference>